<reference evidence="1" key="1">
    <citation type="journal article" date="2014" name="Int. J. Syst. Evol. Microbiol.">
        <title>Complete genome sequence of Corynebacterium casei LMG S-19264T (=DSM 44701T), isolated from a smear-ripened cheese.</title>
        <authorList>
            <consortium name="US DOE Joint Genome Institute (JGI-PGF)"/>
            <person name="Walter F."/>
            <person name="Albersmeier A."/>
            <person name="Kalinowski J."/>
            <person name="Ruckert C."/>
        </authorList>
    </citation>
    <scope>NUCLEOTIDE SEQUENCE</scope>
    <source>
        <strain evidence="1">CGMCC 4.7138</strain>
    </source>
</reference>
<protein>
    <submittedName>
        <fullName evidence="1">Uncharacterized protein</fullName>
    </submittedName>
</protein>
<name>A0A8H9H4M4_9ACTN</name>
<evidence type="ECO:0000313" key="2">
    <source>
        <dbReference type="Proteomes" id="UP000653480"/>
    </source>
</evidence>
<accession>A0A8H9H4M4</accession>
<evidence type="ECO:0000313" key="1">
    <source>
        <dbReference type="EMBL" id="GGO20902.1"/>
    </source>
</evidence>
<proteinExistence type="predicted"/>
<gene>
    <name evidence="1" type="ORF">GCM10011574_47740</name>
</gene>
<sequence length="67" mass="7152">MRPSRRSGRTAYGTVTPPCAAPVPYGRAVGAHHLRRHDPRSRLPGRIGGAAAACALPLPDDRQVAER</sequence>
<dbReference type="Proteomes" id="UP000653480">
    <property type="component" value="Unassembled WGS sequence"/>
</dbReference>
<dbReference type="EMBL" id="BMMN01000009">
    <property type="protein sequence ID" value="GGO20902.1"/>
    <property type="molecule type" value="Genomic_DNA"/>
</dbReference>
<organism evidence="1 2">
    <name type="scientific">Microbispora bryophytorum</name>
    <dbReference type="NCBI Taxonomy" id="1460882"/>
    <lineage>
        <taxon>Bacteria</taxon>
        <taxon>Bacillati</taxon>
        <taxon>Actinomycetota</taxon>
        <taxon>Actinomycetes</taxon>
        <taxon>Streptosporangiales</taxon>
        <taxon>Streptosporangiaceae</taxon>
        <taxon>Microbispora</taxon>
    </lineage>
</organism>
<comment type="caution">
    <text evidence="1">The sequence shown here is derived from an EMBL/GenBank/DDBJ whole genome shotgun (WGS) entry which is preliminary data.</text>
</comment>
<dbReference type="AlphaFoldDB" id="A0A8H9H4M4"/>
<keyword evidence="2" id="KW-1185">Reference proteome</keyword>
<reference evidence="1" key="2">
    <citation type="submission" date="2020-09" db="EMBL/GenBank/DDBJ databases">
        <authorList>
            <person name="Sun Q."/>
            <person name="Zhou Y."/>
        </authorList>
    </citation>
    <scope>NUCLEOTIDE SEQUENCE</scope>
    <source>
        <strain evidence="1">CGMCC 4.7138</strain>
    </source>
</reference>